<feature type="transmembrane region" description="Helical" evidence="1">
    <location>
        <begin position="39"/>
        <end position="62"/>
    </location>
</feature>
<evidence type="ECO:0000256" key="1">
    <source>
        <dbReference type="SAM" id="Phobius"/>
    </source>
</evidence>
<feature type="transmembrane region" description="Helical" evidence="1">
    <location>
        <begin position="96"/>
        <end position="116"/>
    </location>
</feature>
<sequence>MDIKTKLSTLWIVVMLNLIFADILSIMVELVNKKTLGAILGEITSTMAIAAVLTNIPILMIYFSRVLPYKTNRYMNIGAAILTIVYVVGGGSLMPHYLVCAGIEIIMLLFILRNAFKWKDTKQY</sequence>
<evidence type="ECO:0000313" key="3">
    <source>
        <dbReference type="Proteomes" id="UP001597012"/>
    </source>
</evidence>
<reference evidence="3" key="1">
    <citation type="journal article" date="2019" name="Int. J. Syst. Evol. Microbiol.">
        <title>The Global Catalogue of Microorganisms (GCM) 10K type strain sequencing project: providing services to taxonomists for standard genome sequencing and annotation.</title>
        <authorList>
            <consortium name="The Broad Institute Genomics Platform"/>
            <consortium name="The Broad Institute Genome Sequencing Center for Infectious Disease"/>
            <person name="Wu L."/>
            <person name="Ma J."/>
        </authorList>
    </citation>
    <scope>NUCLEOTIDE SEQUENCE [LARGE SCALE GENOMIC DNA]</scope>
    <source>
        <strain evidence="3">CCUG 61948</strain>
    </source>
</reference>
<dbReference type="Proteomes" id="UP001597012">
    <property type="component" value="Unassembled WGS sequence"/>
</dbReference>
<feature type="transmembrane region" description="Helical" evidence="1">
    <location>
        <begin position="74"/>
        <end position="90"/>
    </location>
</feature>
<keyword evidence="1" id="KW-0472">Membrane</keyword>
<keyword evidence="1" id="KW-1133">Transmembrane helix</keyword>
<proteinExistence type="predicted"/>
<keyword evidence="3" id="KW-1185">Reference proteome</keyword>
<dbReference type="EMBL" id="JBHTHY010000011">
    <property type="protein sequence ID" value="MFD0798437.1"/>
    <property type="molecule type" value="Genomic_DNA"/>
</dbReference>
<evidence type="ECO:0000313" key="2">
    <source>
        <dbReference type="EMBL" id="MFD0798437.1"/>
    </source>
</evidence>
<dbReference type="RefSeq" id="WP_379935175.1">
    <property type="nucleotide sequence ID" value="NZ_JBHTHY010000011.1"/>
</dbReference>
<protein>
    <submittedName>
        <fullName evidence="2">DUF6326 family protein</fullName>
    </submittedName>
</protein>
<comment type="caution">
    <text evidence="2">The sequence shown here is derived from an EMBL/GenBank/DDBJ whole genome shotgun (WGS) entry which is preliminary data.</text>
</comment>
<dbReference type="Pfam" id="PF19851">
    <property type="entry name" value="DUF6326"/>
    <property type="match status" value="1"/>
</dbReference>
<name>A0ABW3B539_9FLAO</name>
<gene>
    <name evidence="2" type="ORF">ACFQZJ_13275</name>
</gene>
<dbReference type="InterPro" id="IPR046289">
    <property type="entry name" value="DUF6326"/>
</dbReference>
<accession>A0ABW3B539</accession>
<organism evidence="2 3">
    <name type="scientific">Maribacter chungangensis</name>
    <dbReference type="NCBI Taxonomy" id="1069117"/>
    <lineage>
        <taxon>Bacteria</taxon>
        <taxon>Pseudomonadati</taxon>
        <taxon>Bacteroidota</taxon>
        <taxon>Flavobacteriia</taxon>
        <taxon>Flavobacteriales</taxon>
        <taxon>Flavobacteriaceae</taxon>
        <taxon>Maribacter</taxon>
    </lineage>
</organism>
<feature type="transmembrane region" description="Helical" evidence="1">
    <location>
        <begin position="7"/>
        <end position="27"/>
    </location>
</feature>
<keyword evidence="1" id="KW-0812">Transmembrane</keyword>